<name>A0A927FBQ6_9BACT</name>
<evidence type="ECO:0008006" key="3">
    <source>
        <dbReference type="Google" id="ProtNLM"/>
    </source>
</evidence>
<keyword evidence="2" id="KW-1185">Reference proteome</keyword>
<reference evidence="1" key="1">
    <citation type="submission" date="2020-09" db="EMBL/GenBank/DDBJ databases">
        <title>Pelagicoccus enzymogenes sp. nov. with an EPS production, isolated from marine sediment.</title>
        <authorList>
            <person name="Feng X."/>
        </authorList>
    </citation>
    <scope>NUCLEOTIDE SEQUENCE</scope>
    <source>
        <strain evidence="1">NFK12</strain>
    </source>
</reference>
<dbReference type="Proteomes" id="UP000622317">
    <property type="component" value="Unassembled WGS sequence"/>
</dbReference>
<evidence type="ECO:0000313" key="1">
    <source>
        <dbReference type="EMBL" id="MBD5780785.1"/>
    </source>
</evidence>
<accession>A0A927FBQ6</accession>
<dbReference type="EMBL" id="JACYFG010000038">
    <property type="protein sequence ID" value="MBD5780785.1"/>
    <property type="molecule type" value="Genomic_DNA"/>
</dbReference>
<proteinExistence type="predicted"/>
<dbReference type="RefSeq" id="WP_191617895.1">
    <property type="nucleotide sequence ID" value="NZ_JACYFG010000038.1"/>
</dbReference>
<protein>
    <recommendedName>
        <fullName evidence="3">Ribbon-helix-helix domain-containing protein</fullName>
    </recommendedName>
</protein>
<gene>
    <name evidence="1" type="ORF">IEN85_14895</name>
</gene>
<comment type="caution">
    <text evidence="1">The sequence shown here is derived from an EMBL/GenBank/DDBJ whole genome shotgun (WGS) entry which is preliminary data.</text>
</comment>
<dbReference type="AlphaFoldDB" id="A0A927FBQ6"/>
<evidence type="ECO:0000313" key="2">
    <source>
        <dbReference type="Proteomes" id="UP000622317"/>
    </source>
</evidence>
<organism evidence="1 2">
    <name type="scientific">Pelagicoccus enzymogenes</name>
    <dbReference type="NCBI Taxonomy" id="2773457"/>
    <lineage>
        <taxon>Bacteria</taxon>
        <taxon>Pseudomonadati</taxon>
        <taxon>Verrucomicrobiota</taxon>
        <taxon>Opitutia</taxon>
        <taxon>Puniceicoccales</taxon>
        <taxon>Pelagicoccaceae</taxon>
        <taxon>Pelagicoccus</taxon>
    </lineage>
</organism>
<sequence>MKTRIEIQLNEDEWSMLNAAADSIQSSPEELARISLMQRCMVMSVDDEICDSTRGMVGHAFSLN</sequence>